<feature type="chain" id="PRO_5010194581" description="Htaa protein" evidence="1">
    <location>
        <begin position="29"/>
        <end position="464"/>
    </location>
</feature>
<dbReference type="STRING" id="235985.SAMN05414137_108316"/>
<sequence>MIRRSLPAVATTTLLTAALALPAAVAYADPAQAPAGATPAPWCAGRASDGTSVFFADLQASSGMLTFGHESLTVSGKMLVKQSDGTLAPYSGPYTPTVGVGDAVVVSSGGKVAPDGSFTVHSAQVPFSAGTRQLQLKAVINRMVFCGPSTQVAPVAEPTRIVLDSASAAHVPAWGTATVSGILEYQEQDGTWHPAPEQTIALDETAGGLQGGVSGGDGRFSFTQNVGNAPAHWTVDARDHTGGWDEYLTGSSAGFDVTSIDQQLALHLAGAAVDAHSRLSVSVTVDSSDPAGSQGFLYLQQSGDGKTGWTTVDRIPASPLPRNLKVTLPVNNPHGYWRLYSPAAGGFPEARSNTVHTTVSATKMTGGTPNHTTVRRNGRIVFRGHVYQQGTVGSWKPIAHGYVTLLFRPQGSKTWQTWGRVKTDANGAYTINARAATSGTWLVVWNTPDGAHVDAEGPQTFVRT</sequence>
<protein>
    <recommendedName>
        <fullName evidence="4">Htaa protein</fullName>
    </recommendedName>
</protein>
<name>A0A1H7Q695_STRJI</name>
<evidence type="ECO:0000313" key="2">
    <source>
        <dbReference type="EMBL" id="SEL43590.1"/>
    </source>
</evidence>
<organism evidence="2 3">
    <name type="scientific">Streptacidiphilus jiangxiensis</name>
    <dbReference type="NCBI Taxonomy" id="235985"/>
    <lineage>
        <taxon>Bacteria</taxon>
        <taxon>Bacillati</taxon>
        <taxon>Actinomycetota</taxon>
        <taxon>Actinomycetes</taxon>
        <taxon>Kitasatosporales</taxon>
        <taxon>Streptomycetaceae</taxon>
        <taxon>Streptacidiphilus</taxon>
    </lineage>
</organism>
<accession>A0A1H7Q695</accession>
<keyword evidence="1" id="KW-0732">Signal</keyword>
<evidence type="ECO:0000313" key="3">
    <source>
        <dbReference type="Proteomes" id="UP000183015"/>
    </source>
</evidence>
<dbReference type="AlphaFoldDB" id="A0A1H7Q695"/>
<dbReference type="Proteomes" id="UP000183015">
    <property type="component" value="Unassembled WGS sequence"/>
</dbReference>
<evidence type="ECO:0000256" key="1">
    <source>
        <dbReference type="SAM" id="SignalP"/>
    </source>
</evidence>
<dbReference type="eggNOG" id="ENOG5031N17">
    <property type="taxonomic scope" value="Bacteria"/>
</dbReference>
<feature type="signal peptide" evidence="1">
    <location>
        <begin position="1"/>
        <end position="28"/>
    </location>
</feature>
<keyword evidence="3" id="KW-1185">Reference proteome</keyword>
<dbReference type="EMBL" id="FOAZ01000008">
    <property type="protein sequence ID" value="SEL43590.1"/>
    <property type="molecule type" value="Genomic_DNA"/>
</dbReference>
<reference evidence="3" key="1">
    <citation type="submission" date="2016-10" db="EMBL/GenBank/DDBJ databases">
        <authorList>
            <person name="Varghese N."/>
        </authorList>
    </citation>
    <scope>NUCLEOTIDE SEQUENCE [LARGE SCALE GENOMIC DNA]</scope>
    <source>
        <strain evidence="3">DSM 45096 / BCRC 16803 / CGMCC 4.1857 / CIP 109030 / JCM 12277 / KCTC 19219 / NBRC 100920 / 33214</strain>
    </source>
</reference>
<gene>
    <name evidence="2" type="ORF">SAMN05414137_108316</name>
</gene>
<evidence type="ECO:0008006" key="4">
    <source>
        <dbReference type="Google" id="ProtNLM"/>
    </source>
</evidence>
<proteinExistence type="predicted"/>